<comment type="caution">
    <text evidence="1">The sequence shown here is derived from an EMBL/GenBank/DDBJ whole genome shotgun (WGS) entry which is preliminary data.</text>
</comment>
<accession>A0ABT3RMR8</accession>
<gene>
    <name evidence="1" type="ORF">OO013_04500</name>
</gene>
<dbReference type="SUPFAM" id="SSF53756">
    <property type="entry name" value="UDP-Glycosyltransferase/glycogen phosphorylase"/>
    <property type="match status" value="1"/>
</dbReference>
<dbReference type="EMBL" id="JAPFQN010000003">
    <property type="protein sequence ID" value="MCX2743111.1"/>
    <property type="molecule type" value="Genomic_DNA"/>
</dbReference>
<reference evidence="1 2" key="1">
    <citation type="submission" date="2022-11" db="EMBL/GenBank/DDBJ databases">
        <title>The characterization of three novel Bacteroidetes species and genomic analysis of their roles in tidal elemental geochemical cycles.</title>
        <authorList>
            <person name="Ma K."/>
        </authorList>
    </citation>
    <scope>NUCLEOTIDE SEQUENCE [LARGE SCALE GENOMIC DNA]</scope>
    <source>
        <strain evidence="1 2">M17</strain>
    </source>
</reference>
<keyword evidence="2" id="KW-1185">Reference proteome</keyword>
<name>A0ABT3RMR8_9BACT</name>
<organism evidence="1 2">
    <name type="scientific">Mangrovivirga halotolerans</name>
    <dbReference type="NCBI Taxonomy" id="2993936"/>
    <lineage>
        <taxon>Bacteria</taxon>
        <taxon>Pseudomonadati</taxon>
        <taxon>Bacteroidota</taxon>
        <taxon>Cytophagia</taxon>
        <taxon>Cytophagales</taxon>
        <taxon>Mangrovivirgaceae</taxon>
        <taxon>Mangrovivirga</taxon>
    </lineage>
</organism>
<dbReference type="Proteomes" id="UP001209885">
    <property type="component" value="Unassembled WGS sequence"/>
</dbReference>
<protein>
    <recommendedName>
        <fullName evidence="3">Glycosyltransferase</fullName>
    </recommendedName>
</protein>
<sequence length="355" mass="41261">MKVALVELTSSHTECLYSQIKFIKESGHSVYLITIKKATELVKDFDLLDKVIFFDIPEQGPTSLDGIFNFVHAISLNKLLKKFKFDKVIFNTASNNFIRSVCALAPKSIQYLGVLHNTQKLLTSNSQKIISKKVKKYYVLNDYLTENEELKALNNISVQSFYPIFFPDYKPVNINKPDKEIWITIPGSIENNRRDYHFLINKLKNNPPINNIKFILLGNANSKDGQKLLKEIESAGLNNYFITFSGFIDNDTFHSYIKLSDFIIPLIHDTIDDYPKYLKYKITGSINLAFAYRITLLMDKSFEGIPDFNETALFYTDHDFIELLTNLKSTDKRVYRSKKWNFDYQKSNFMNFLTE</sequence>
<evidence type="ECO:0000313" key="2">
    <source>
        <dbReference type="Proteomes" id="UP001209885"/>
    </source>
</evidence>
<dbReference type="RefSeq" id="WP_266055482.1">
    <property type="nucleotide sequence ID" value="NZ_JAPFQN010000003.1"/>
</dbReference>
<proteinExistence type="predicted"/>
<evidence type="ECO:0000313" key="1">
    <source>
        <dbReference type="EMBL" id="MCX2743111.1"/>
    </source>
</evidence>
<dbReference type="Gene3D" id="3.40.50.2000">
    <property type="entry name" value="Glycogen Phosphorylase B"/>
    <property type="match status" value="2"/>
</dbReference>
<evidence type="ECO:0008006" key="3">
    <source>
        <dbReference type="Google" id="ProtNLM"/>
    </source>
</evidence>